<feature type="region of interest" description="Disordered" evidence="1">
    <location>
        <begin position="1"/>
        <end position="29"/>
    </location>
</feature>
<keyword evidence="3" id="KW-1185">Reference proteome</keyword>
<evidence type="ECO:0000313" key="3">
    <source>
        <dbReference type="Proteomes" id="UP000198672"/>
    </source>
</evidence>
<dbReference type="Proteomes" id="UP000198672">
    <property type="component" value="Unassembled WGS sequence"/>
</dbReference>
<organism evidence="2 3">
    <name type="scientific">Allochromatium warmingii</name>
    <name type="common">Chromatium warmingii</name>
    <dbReference type="NCBI Taxonomy" id="61595"/>
    <lineage>
        <taxon>Bacteria</taxon>
        <taxon>Pseudomonadati</taxon>
        <taxon>Pseudomonadota</taxon>
        <taxon>Gammaproteobacteria</taxon>
        <taxon>Chromatiales</taxon>
        <taxon>Chromatiaceae</taxon>
        <taxon>Allochromatium</taxon>
    </lineage>
</organism>
<dbReference type="AlphaFoldDB" id="A0A1H3JGM6"/>
<dbReference type="EMBL" id="FNOW01000057">
    <property type="protein sequence ID" value="SDY38568.1"/>
    <property type="molecule type" value="Genomic_DNA"/>
</dbReference>
<gene>
    <name evidence="2" type="ORF">SAMN05421644_15712</name>
</gene>
<accession>A0A1H3JGM6</accession>
<evidence type="ECO:0000313" key="2">
    <source>
        <dbReference type="EMBL" id="SDY38568.1"/>
    </source>
</evidence>
<proteinExistence type="predicted"/>
<sequence length="29" mass="3418">MNLNLHRNARTTPAIRQELNDNTGHVQFR</sequence>
<reference evidence="3" key="1">
    <citation type="submission" date="2016-10" db="EMBL/GenBank/DDBJ databases">
        <authorList>
            <person name="Varghese N."/>
            <person name="Submissions S."/>
        </authorList>
    </citation>
    <scope>NUCLEOTIDE SEQUENCE [LARGE SCALE GENOMIC DNA]</scope>
    <source>
        <strain evidence="3">DSM 173</strain>
    </source>
</reference>
<evidence type="ECO:0000256" key="1">
    <source>
        <dbReference type="SAM" id="MobiDB-lite"/>
    </source>
</evidence>
<name>A0A1H3JGM6_ALLWA</name>
<feature type="compositionally biased region" description="Polar residues" evidence="1">
    <location>
        <begin position="20"/>
        <end position="29"/>
    </location>
</feature>
<protein>
    <submittedName>
        <fullName evidence="2">Uncharacterized protein</fullName>
    </submittedName>
</protein>